<evidence type="ECO:0000256" key="1">
    <source>
        <dbReference type="SAM" id="SignalP"/>
    </source>
</evidence>
<keyword evidence="1" id="KW-0732">Signal</keyword>
<gene>
    <name evidence="2" type="ORF">Q4481_11975</name>
</gene>
<sequence>MKRKLTNDRHGMRASGLKVLTSIGFAVLAQCTAASAEEDEYAPQLPDMAIYQAMLDANKQSGWIQFRNYDNRQLVYFTALQTMRCRLSEIRYSINSDALDKRFPLGSCDPQQPFNIPADDPENKYIYLDLKHEQAKTISIQVVWADGSGSEIVTYRPCDNVGESTCARIKSIKKPTGTLSAPTPSGQSR</sequence>
<comment type="caution">
    <text evidence="2">The sequence shown here is derived from an EMBL/GenBank/DDBJ whole genome shotgun (WGS) entry which is preliminary data.</text>
</comment>
<dbReference type="EMBL" id="JAUOZU010000008">
    <property type="protein sequence ID" value="MDO6964675.1"/>
    <property type="molecule type" value="Genomic_DNA"/>
</dbReference>
<name>A0ABT8YN75_9HYPH</name>
<evidence type="ECO:0000313" key="3">
    <source>
        <dbReference type="Proteomes" id="UP001174932"/>
    </source>
</evidence>
<protein>
    <submittedName>
        <fullName evidence="2">Uncharacterized protein</fullName>
    </submittedName>
</protein>
<feature type="chain" id="PRO_5047335436" evidence="1">
    <location>
        <begin position="37"/>
        <end position="189"/>
    </location>
</feature>
<keyword evidence="3" id="KW-1185">Reference proteome</keyword>
<dbReference type="Proteomes" id="UP001174932">
    <property type="component" value="Unassembled WGS sequence"/>
</dbReference>
<feature type="signal peptide" evidence="1">
    <location>
        <begin position="1"/>
        <end position="36"/>
    </location>
</feature>
<reference evidence="2" key="1">
    <citation type="journal article" date="2015" name="Int. J. Syst. Evol. Microbiol.">
        <title>Rhizobium alvei sp. nov., isolated from a freshwater river.</title>
        <authorList>
            <person name="Sheu S.Y."/>
            <person name="Huang H.W."/>
            <person name="Young C.C."/>
            <person name="Chen W.M."/>
        </authorList>
    </citation>
    <scope>NUCLEOTIDE SEQUENCE</scope>
    <source>
        <strain evidence="2">TNR-22</strain>
    </source>
</reference>
<proteinExistence type="predicted"/>
<reference evidence="2" key="2">
    <citation type="submission" date="2023-07" db="EMBL/GenBank/DDBJ databases">
        <authorList>
            <person name="Shen H."/>
        </authorList>
    </citation>
    <scope>NUCLEOTIDE SEQUENCE</scope>
    <source>
        <strain evidence="2">TNR-22</strain>
    </source>
</reference>
<organism evidence="2 3">
    <name type="scientific">Rhizobium alvei</name>
    <dbReference type="NCBI Taxonomy" id="1132659"/>
    <lineage>
        <taxon>Bacteria</taxon>
        <taxon>Pseudomonadati</taxon>
        <taxon>Pseudomonadota</taxon>
        <taxon>Alphaproteobacteria</taxon>
        <taxon>Hyphomicrobiales</taxon>
        <taxon>Rhizobiaceae</taxon>
        <taxon>Rhizobium/Agrobacterium group</taxon>
        <taxon>Rhizobium</taxon>
    </lineage>
</organism>
<accession>A0ABT8YN75</accession>
<evidence type="ECO:0000313" key="2">
    <source>
        <dbReference type="EMBL" id="MDO6964675.1"/>
    </source>
</evidence>
<dbReference type="RefSeq" id="WP_304376612.1">
    <property type="nucleotide sequence ID" value="NZ_JAUOZU010000008.1"/>
</dbReference>